<reference evidence="1 2" key="1">
    <citation type="journal article" date="2014" name="Genome Announc.">
        <title>Draft Genome Sequence of Brevibacillus panacihumi Strain W25, a Halotolerant Hydrocarbon-Degrading Bacterium.</title>
        <authorList>
            <person name="Wang X."/>
            <person name="Jin D."/>
            <person name="Zhou L."/>
            <person name="Wu L."/>
            <person name="An W."/>
            <person name="Chen Y."/>
            <person name="Zhao L."/>
        </authorList>
    </citation>
    <scope>NUCLEOTIDE SEQUENCE [LARGE SCALE GENOMIC DNA]</scope>
    <source>
        <strain evidence="1 2">W25</strain>
    </source>
</reference>
<dbReference type="Proteomes" id="UP000017973">
    <property type="component" value="Unassembled WGS sequence"/>
</dbReference>
<name>V6M6B8_9BACL</name>
<protein>
    <recommendedName>
        <fullName evidence="3">DUF4825 domain-containing protein</fullName>
    </recommendedName>
</protein>
<dbReference type="PATRIC" id="fig|1408254.3.peg.3698"/>
<dbReference type="RefSeq" id="WP_023557595.1">
    <property type="nucleotide sequence ID" value="NZ_KI629785.1"/>
</dbReference>
<keyword evidence="2" id="KW-1185">Reference proteome</keyword>
<sequence length="170" mass="19684">MKFIIISILITIVILHGCSNSKENQYFRPTQKQVDEFIIDHGITPLETKQFENYTMVVYETPTVEGYFILWTNENGDLKSTHSEMASRLNNGPISVMFNEKPAYVILIIHEKVLLKKTKKIQLLFTNNEIIESEDINKAMIVLQSNDNISTLEKIVLFDENGQKLLEEQF</sequence>
<dbReference type="AlphaFoldDB" id="V6M6B8"/>
<evidence type="ECO:0008006" key="3">
    <source>
        <dbReference type="Google" id="ProtNLM"/>
    </source>
</evidence>
<dbReference type="HOGENOM" id="CLU_1567725_0_0_9"/>
<evidence type="ECO:0000313" key="1">
    <source>
        <dbReference type="EMBL" id="EST53857.1"/>
    </source>
</evidence>
<organism evidence="1 2">
    <name type="scientific">Brevibacillus panacihumi W25</name>
    <dbReference type="NCBI Taxonomy" id="1408254"/>
    <lineage>
        <taxon>Bacteria</taxon>
        <taxon>Bacillati</taxon>
        <taxon>Bacillota</taxon>
        <taxon>Bacilli</taxon>
        <taxon>Bacillales</taxon>
        <taxon>Paenibacillaceae</taxon>
        <taxon>Brevibacillus</taxon>
    </lineage>
</organism>
<dbReference type="eggNOG" id="ENOG50341DK">
    <property type="taxonomic scope" value="Bacteria"/>
</dbReference>
<proteinExistence type="predicted"/>
<dbReference type="EMBL" id="AYJU01000017">
    <property type="protein sequence ID" value="EST53857.1"/>
    <property type="molecule type" value="Genomic_DNA"/>
</dbReference>
<evidence type="ECO:0000313" key="2">
    <source>
        <dbReference type="Proteomes" id="UP000017973"/>
    </source>
</evidence>
<gene>
    <name evidence="1" type="ORF">T458_18750</name>
</gene>
<comment type="caution">
    <text evidence="1">The sequence shown here is derived from an EMBL/GenBank/DDBJ whole genome shotgun (WGS) entry which is preliminary data.</text>
</comment>
<accession>V6M6B8</accession>